<evidence type="ECO:0000256" key="1">
    <source>
        <dbReference type="SAM" id="SignalP"/>
    </source>
</evidence>
<organism evidence="2 3">
    <name type="scientific">Deferribacter autotrophicus</name>
    <dbReference type="NCBI Taxonomy" id="500465"/>
    <lineage>
        <taxon>Bacteria</taxon>
        <taxon>Pseudomonadati</taxon>
        <taxon>Deferribacterota</taxon>
        <taxon>Deferribacteres</taxon>
        <taxon>Deferribacterales</taxon>
        <taxon>Deferribacteraceae</taxon>
        <taxon>Deferribacter</taxon>
    </lineage>
</organism>
<dbReference type="Proteomes" id="UP000322876">
    <property type="component" value="Unassembled WGS sequence"/>
</dbReference>
<protein>
    <recommendedName>
        <fullName evidence="4">Protease complex subunit PrcB family protein</fullName>
    </recommendedName>
</protein>
<feature type="signal peptide" evidence="1">
    <location>
        <begin position="1"/>
        <end position="18"/>
    </location>
</feature>
<keyword evidence="1" id="KW-0732">Signal</keyword>
<evidence type="ECO:0000313" key="3">
    <source>
        <dbReference type="Proteomes" id="UP000322876"/>
    </source>
</evidence>
<accession>A0A5A8F119</accession>
<comment type="caution">
    <text evidence="2">The sequence shown here is derived from an EMBL/GenBank/DDBJ whole genome shotgun (WGS) entry which is preliminary data.</text>
</comment>
<proteinExistence type="predicted"/>
<evidence type="ECO:0000313" key="2">
    <source>
        <dbReference type="EMBL" id="KAA0257561.1"/>
    </source>
</evidence>
<name>A0A5A8F119_9BACT</name>
<feature type="chain" id="PRO_5022676281" description="Protease complex subunit PrcB family protein" evidence="1">
    <location>
        <begin position="19"/>
        <end position="147"/>
    </location>
</feature>
<reference evidence="2 3" key="1">
    <citation type="submission" date="2019-06" db="EMBL/GenBank/DDBJ databases">
        <title>Genomic insights into carbon and energy metabolism of Deferribacter autotrophicus revealed new metabolic traits in the phylum Deferribacteres.</title>
        <authorList>
            <person name="Slobodkin A.I."/>
            <person name="Slobodkina G.B."/>
            <person name="Allioux M."/>
            <person name="Alain K."/>
            <person name="Jebbar M."/>
            <person name="Shadrin V."/>
            <person name="Kublanov I.V."/>
            <person name="Toshchakov S.V."/>
            <person name="Bonch-Osmolovskaya E.A."/>
        </authorList>
    </citation>
    <scope>NUCLEOTIDE SEQUENCE [LARGE SCALE GENOMIC DNA]</scope>
    <source>
        <strain evidence="2 3">SL50</strain>
    </source>
</reference>
<gene>
    <name evidence="2" type="ORF">FHQ18_09480</name>
</gene>
<dbReference type="EMBL" id="VFJB01000007">
    <property type="protein sequence ID" value="KAA0257561.1"/>
    <property type="molecule type" value="Genomic_DNA"/>
</dbReference>
<dbReference type="RefSeq" id="WP_149266942.1">
    <property type="nucleotide sequence ID" value="NZ_VFJB01000007.1"/>
</dbReference>
<sequence>MRMLFALLILLFSLNLHAENWELLLKGKTVKCEEQLEKYGKYAPECKAYILFKLTPDIVIKKTKTFKFYHFLFFVGDKKHPIDVVYTEYNSEIVAIRIDKLPPGYTAMVLTTLPDEIAITNIAKKDTFYYFPINNPLNVRVVSNTQK</sequence>
<keyword evidence="3" id="KW-1185">Reference proteome</keyword>
<dbReference type="AlphaFoldDB" id="A0A5A8F119"/>
<evidence type="ECO:0008006" key="4">
    <source>
        <dbReference type="Google" id="ProtNLM"/>
    </source>
</evidence>